<keyword evidence="3" id="KW-1185">Reference proteome</keyword>
<feature type="compositionally biased region" description="Polar residues" evidence="1">
    <location>
        <begin position="198"/>
        <end position="210"/>
    </location>
</feature>
<feature type="region of interest" description="Disordered" evidence="1">
    <location>
        <begin position="189"/>
        <end position="210"/>
    </location>
</feature>
<proteinExistence type="predicted"/>
<accession>A0A448YZ99</accession>
<sequence>MVTSPTNTNDVLMSNSDGDENLKKACTVDGTNMHKKPSQDAGMDSGLARSNDSDGAEAASAPSSVATKATEAKETTVKRRRVSFHTDCTTKIFEIPLLAEYDDEDSNGGGSIRNVLFYSQSDYDRFKASEQRRNEKMIAKKLQKLVQEQMQPRINEAVANGATLEDIEAMMPKTHEEMVAMLGYNPSVARGGPHNPENHTVGSSRCPNAV</sequence>
<name>A0A448YZ99_9STRA</name>
<evidence type="ECO:0000313" key="3">
    <source>
        <dbReference type="Proteomes" id="UP000291116"/>
    </source>
</evidence>
<evidence type="ECO:0000256" key="1">
    <source>
        <dbReference type="SAM" id="MobiDB-lite"/>
    </source>
</evidence>
<dbReference type="Proteomes" id="UP000291116">
    <property type="component" value="Unassembled WGS sequence"/>
</dbReference>
<dbReference type="AlphaFoldDB" id="A0A448YZ99"/>
<feature type="compositionally biased region" description="Polar residues" evidence="1">
    <location>
        <begin position="1"/>
        <end position="16"/>
    </location>
</feature>
<organism evidence="2 3">
    <name type="scientific">Pseudo-nitzschia multistriata</name>
    <dbReference type="NCBI Taxonomy" id="183589"/>
    <lineage>
        <taxon>Eukaryota</taxon>
        <taxon>Sar</taxon>
        <taxon>Stramenopiles</taxon>
        <taxon>Ochrophyta</taxon>
        <taxon>Bacillariophyta</taxon>
        <taxon>Bacillariophyceae</taxon>
        <taxon>Bacillariophycidae</taxon>
        <taxon>Bacillariales</taxon>
        <taxon>Bacillariaceae</taxon>
        <taxon>Pseudo-nitzschia</taxon>
    </lineage>
</organism>
<gene>
    <name evidence="2" type="ORF">PSNMU_V1.4_AUG-EV-PASAV3_0018590</name>
</gene>
<feature type="region of interest" description="Disordered" evidence="1">
    <location>
        <begin position="1"/>
        <end position="79"/>
    </location>
</feature>
<reference evidence="2 3" key="1">
    <citation type="submission" date="2019-01" db="EMBL/GenBank/DDBJ databases">
        <authorList>
            <person name="Ferrante I. M."/>
        </authorList>
    </citation>
    <scope>NUCLEOTIDE SEQUENCE [LARGE SCALE GENOMIC DNA]</scope>
    <source>
        <strain evidence="2 3">B856</strain>
    </source>
</reference>
<dbReference type="EMBL" id="CAACVS010000048">
    <property type="protein sequence ID" value="VEU35112.1"/>
    <property type="molecule type" value="Genomic_DNA"/>
</dbReference>
<protein>
    <submittedName>
        <fullName evidence="2">Uncharacterized protein</fullName>
    </submittedName>
</protein>
<evidence type="ECO:0000313" key="2">
    <source>
        <dbReference type="EMBL" id="VEU35112.1"/>
    </source>
</evidence>